<dbReference type="InterPro" id="IPR016040">
    <property type="entry name" value="NAD(P)-bd_dom"/>
</dbReference>
<evidence type="ECO:0000313" key="2">
    <source>
        <dbReference type="EMBL" id="KAH8100946.1"/>
    </source>
</evidence>
<evidence type="ECO:0000259" key="1">
    <source>
        <dbReference type="Pfam" id="PF13460"/>
    </source>
</evidence>
<dbReference type="EMBL" id="JAEVFJ010000014">
    <property type="protein sequence ID" value="KAH8100946.1"/>
    <property type="molecule type" value="Genomic_DNA"/>
</dbReference>
<dbReference type="SUPFAM" id="SSF51735">
    <property type="entry name" value="NAD(P)-binding Rossmann-fold domains"/>
    <property type="match status" value="1"/>
</dbReference>
<accession>A0A8K0XQ65</accession>
<protein>
    <submittedName>
        <fullName evidence="2">NAD(P)-binding protein</fullName>
    </submittedName>
</protein>
<organism evidence="2 3">
    <name type="scientific">Cristinia sonorae</name>
    <dbReference type="NCBI Taxonomy" id="1940300"/>
    <lineage>
        <taxon>Eukaryota</taxon>
        <taxon>Fungi</taxon>
        <taxon>Dikarya</taxon>
        <taxon>Basidiomycota</taxon>
        <taxon>Agaricomycotina</taxon>
        <taxon>Agaricomycetes</taxon>
        <taxon>Agaricomycetidae</taxon>
        <taxon>Agaricales</taxon>
        <taxon>Pleurotineae</taxon>
        <taxon>Stephanosporaceae</taxon>
        <taxon>Cristinia</taxon>
    </lineage>
</organism>
<dbReference type="Pfam" id="PF13460">
    <property type="entry name" value="NAD_binding_10"/>
    <property type="match status" value="1"/>
</dbReference>
<reference evidence="2" key="1">
    <citation type="journal article" date="2021" name="New Phytol.">
        <title>Evolutionary innovations through gain and loss of genes in the ectomycorrhizal Boletales.</title>
        <authorList>
            <person name="Wu G."/>
            <person name="Miyauchi S."/>
            <person name="Morin E."/>
            <person name="Kuo A."/>
            <person name="Drula E."/>
            <person name="Varga T."/>
            <person name="Kohler A."/>
            <person name="Feng B."/>
            <person name="Cao Y."/>
            <person name="Lipzen A."/>
            <person name="Daum C."/>
            <person name="Hundley H."/>
            <person name="Pangilinan J."/>
            <person name="Johnson J."/>
            <person name="Barry K."/>
            <person name="LaButti K."/>
            <person name="Ng V."/>
            <person name="Ahrendt S."/>
            <person name="Min B."/>
            <person name="Choi I.G."/>
            <person name="Park H."/>
            <person name="Plett J.M."/>
            <person name="Magnuson J."/>
            <person name="Spatafora J.W."/>
            <person name="Nagy L.G."/>
            <person name="Henrissat B."/>
            <person name="Grigoriev I.V."/>
            <person name="Yang Z.L."/>
            <person name="Xu J."/>
            <person name="Martin F.M."/>
        </authorList>
    </citation>
    <scope>NUCLEOTIDE SEQUENCE</scope>
    <source>
        <strain evidence="2">KKN 215</strain>
    </source>
</reference>
<dbReference type="Gene3D" id="3.40.50.720">
    <property type="entry name" value="NAD(P)-binding Rossmann-like Domain"/>
    <property type="match status" value="1"/>
</dbReference>
<dbReference type="PANTHER" id="PTHR48079">
    <property type="entry name" value="PROTEIN YEEZ"/>
    <property type="match status" value="1"/>
</dbReference>
<dbReference type="InterPro" id="IPR036291">
    <property type="entry name" value="NAD(P)-bd_dom_sf"/>
</dbReference>
<dbReference type="AlphaFoldDB" id="A0A8K0XQ65"/>
<dbReference type="OrthoDB" id="10262413at2759"/>
<feature type="domain" description="NAD(P)-binding" evidence="1">
    <location>
        <begin position="12"/>
        <end position="85"/>
    </location>
</feature>
<name>A0A8K0XQ65_9AGAR</name>
<dbReference type="Proteomes" id="UP000813824">
    <property type="component" value="Unassembled WGS sequence"/>
</dbReference>
<gene>
    <name evidence="2" type="ORF">BXZ70DRAFT_139101</name>
</gene>
<comment type="caution">
    <text evidence="2">The sequence shown here is derived from an EMBL/GenBank/DDBJ whole genome shotgun (WGS) entry which is preliminary data.</text>
</comment>
<proteinExistence type="predicted"/>
<keyword evidence="3" id="KW-1185">Reference proteome</keyword>
<dbReference type="PANTHER" id="PTHR48079:SF6">
    <property type="entry name" value="NAD(P)-BINDING DOMAIN-CONTAINING PROTEIN-RELATED"/>
    <property type="match status" value="1"/>
</dbReference>
<dbReference type="GO" id="GO:0004029">
    <property type="term" value="F:aldehyde dehydrogenase (NAD+) activity"/>
    <property type="evidence" value="ECO:0007669"/>
    <property type="project" value="TreeGrafter"/>
</dbReference>
<evidence type="ECO:0000313" key="3">
    <source>
        <dbReference type="Proteomes" id="UP000813824"/>
    </source>
</evidence>
<sequence length="355" mass="38595">MSSAPLPILYLGATGYIGGSALNRLLSHPKFNTWEVTALVRSPEKAKLLESFGIKPVIGNLNDAELLESLAEKSHVVFSTADADNFPAIQTILRGLKKRHETTGDVPILIHTSGTGVLYSMDGGMFPGKVIYDDTNIEQMASLAPSQVHRNVDLEIVNADQAGYIKGYIVIPSTIYGIANHKLVQAGISNCHSDQIPTLIKIALKRGEAGMTGKGLSLWPDVDIDELGDLYYVLFDGILNENPAVGHGVDGYYFGANGEHPWYDIAKAIAVALHELGKVKSDEPTSFEVEELSKYFGYEALGWYYGSNSRCRANHSKAIGWNPKKTSEDMIKSIKPECEAIIKKLEAEAEAAKAA</sequence>
<dbReference type="GO" id="GO:0005737">
    <property type="term" value="C:cytoplasm"/>
    <property type="evidence" value="ECO:0007669"/>
    <property type="project" value="TreeGrafter"/>
</dbReference>
<dbReference type="InterPro" id="IPR051783">
    <property type="entry name" value="NAD(P)-dependent_oxidoreduct"/>
</dbReference>